<sequence>MAPSSTDRSDRHRGIIPLYSTPRRLHQQQHLAWLQSSESGGKPRSGPRVCLLSLAHPLAPSQQRRTSKPSSAAAPAKHPSPLLPTRPVSSRRQLDARPGSAAPDPPPPPRAPARARGRFASPHARVGLSPAVPRGLRWTPVPCPVGAAVVALGACEVLPLRSPSRVSVCGPPSS</sequence>
<evidence type="ECO:0000256" key="1">
    <source>
        <dbReference type="SAM" id="MobiDB-lite"/>
    </source>
</evidence>
<protein>
    <submittedName>
        <fullName evidence="2">Uncharacterized protein</fullName>
    </submittedName>
</protein>
<name>A0A2T7EFR1_9POAL</name>
<dbReference type="Proteomes" id="UP000244336">
    <property type="component" value="Chromosome 3"/>
</dbReference>
<feature type="compositionally biased region" description="Polar residues" evidence="1">
    <location>
        <begin position="28"/>
        <end position="39"/>
    </location>
</feature>
<feature type="region of interest" description="Disordered" evidence="1">
    <location>
        <begin position="1"/>
        <end position="116"/>
    </location>
</feature>
<organism evidence="2 3">
    <name type="scientific">Panicum hallii var. hallii</name>
    <dbReference type="NCBI Taxonomy" id="1504633"/>
    <lineage>
        <taxon>Eukaryota</taxon>
        <taxon>Viridiplantae</taxon>
        <taxon>Streptophyta</taxon>
        <taxon>Embryophyta</taxon>
        <taxon>Tracheophyta</taxon>
        <taxon>Spermatophyta</taxon>
        <taxon>Magnoliopsida</taxon>
        <taxon>Liliopsida</taxon>
        <taxon>Poales</taxon>
        <taxon>Poaceae</taxon>
        <taxon>PACMAD clade</taxon>
        <taxon>Panicoideae</taxon>
        <taxon>Panicodae</taxon>
        <taxon>Paniceae</taxon>
        <taxon>Panicinae</taxon>
        <taxon>Panicum</taxon>
        <taxon>Panicum sect. Panicum</taxon>
    </lineage>
</organism>
<evidence type="ECO:0000313" key="3">
    <source>
        <dbReference type="Proteomes" id="UP000244336"/>
    </source>
</evidence>
<accession>A0A2T7EFR1</accession>
<reference evidence="2 3" key="1">
    <citation type="submission" date="2018-04" db="EMBL/GenBank/DDBJ databases">
        <title>WGS assembly of Panicum hallii var. hallii HAL2.</title>
        <authorList>
            <person name="Lovell J."/>
            <person name="Jenkins J."/>
            <person name="Lowry D."/>
            <person name="Mamidi S."/>
            <person name="Sreedasyam A."/>
            <person name="Weng X."/>
            <person name="Barry K."/>
            <person name="Bonette J."/>
            <person name="Campitelli B."/>
            <person name="Daum C."/>
            <person name="Gordon S."/>
            <person name="Gould B."/>
            <person name="Lipzen A."/>
            <person name="MacQueen A."/>
            <person name="Palacio-Mejia J."/>
            <person name="Plott C."/>
            <person name="Shakirov E."/>
            <person name="Shu S."/>
            <person name="Yoshinaga Y."/>
            <person name="Zane M."/>
            <person name="Rokhsar D."/>
            <person name="Grimwood J."/>
            <person name="Schmutz J."/>
            <person name="Juenger T."/>
        </authorList>
    </citation>
    <scope>NUCLEOTIDE SEQUENCE [LARGE SCALE GENOMIC DNA]</scope>
    <source>
        <strain evidence="3">cv. HAL2</strain>
    </source>
</reference>
<proteinExistence type="predicted"/>
<dbReference type="AlphaFoldDB" id="A0A2T7EFR1"/>
<keyword evidence="3" id="KW-1185">Reference proteome</keyword>
<gene>
    <name evidence="2" type="ORF">GQ55_3G346700</name>
</gene>
<dbReference type="Gramene" id="PUZ66667">
    <property type="protein sequence ID" value="PUZ66667"/>
    <property type="gene ID" value="GQ55_3G346700"/>
</dbReference>
<evidence type="ECO:0000313" key="2">
    <source>
        <dbReference type="EMBL" id="PUZ66667.1"/>
    </source>
</evidence>
<dbReference type="EMBL" id="CM009751">
    <property type="protein sequence ID" value="PUZ66667.1"/>
    <property type="molecule type" value="Genomic_DNA"/>
</dbReference>
<feature type="compositionally biased region" description="Low complexity" evidence="1">
    <location>
        <begin position="68"/>
        <end position="80"/>
    </location>
</feature>